<dbReference type="PANTHER" id="PTHR43718:SF2">
    <property type="entry name" value="LON PROTEASE HOMOLOG, MITOCHONDRIAL"/>
    <property type="match status" value="1"/>
</dbReference>
<dbReference type="Pfam" id="PF00004">
    <property type="entry name" value="AAA"/>
    <property type="match status" value="1"/>
</dbReference>
<dbReference type="GO" id="GO:0007005">
    <property type="term" value="P:mitochondrion organization"/>
    <property type="evidence" value="ECO:0007669"/>
    <property type="project" value="TreeGrafter"/>
</dbReference>
<accession>K8NW02</accession>
<dbReference type="AlphaFoldDB" id="K8NW02"/>
<dbReference type="PANTHER" id="PTHR43718">
    <property type="entry name" value="LON PROTEASE"/>
    <property type="match status" value="1"/>
</dbReference>
<dbReference type="SUPFAM" id="SSF52540">
    <property type="entry name" value="P-loop containing nucleoside triphosphate hydrolases"/>
    <property type="match status" value="1"/>
</dbReference>
<proteinExistence type="predicted"/>
<keyword evidence="3" id="KW-1185">Reference proteome</keyword>
<protein>
    <recommendedName>
        <fullName evidence="1">AAA+ ATPase domain-containing protein</fullName>
    </recommendedName>
</protein>
<evidence type="ECO:0000313" key="2">
    <source>
        <dbReference type="EMBL" id="EKS34517.1"/>
    </source>
</evidence>
<dbReference type="GO" id="GO:0016887">
    <property type="term" value="F:ATP hydrolysis activity"/>
    <property type="evidence" value="ECO:0007669"/>
    <property type="project" value="InterPro"/>
</dbReference>
<dbReference type="HOGENOM" id="CLU_352568_0_0_5"/>
<gene>
    <name evidence="2" type="ORF">HMPREF9695_04427</name>
</gene>
<dbReference type="InterPro" id="IPR027417">
    <property type="entry name" value="P-loop_NTPase"/>
</dbReference>
<name>K8NW02_9BRAD</name>
<dbReference type="GO" id="GO:0051131">
    <property type="term" value="P:chaperone-mediated protein complex assembly"/>
    <property type="evidence" value="ECO:0007669"/>
    <property type="project" value="TreeGrafter"/>
</dbReference>
<dbReference type="GO" id="GO:0004252">
    <property type="term" value="F:serine-type endopeptidase activity"/>
    <property type="evidence" value="ECO:0007669"/>
    <property type="project" value="InterPro"/>
</dbReference>
<dbReference type="GO" id="GO:0006515">
    <property type="term" value="P:protein quality control for misfolded or incompletely synthesized proteins"/>
    <property type="evidence" value="ECO:0007669"/>
    <property type="project" value="TreeGrafter"/>
</dbReference>
<dbReference type="InterPro" id="IPR027065">
    <property type="entry name" value="Lon_Prtase"/>
</dbReference>
<reference evidence="2 3" key="1">
    <citation type="submission" date="2012-04" db="EMBL/GenBank/DDBJ databases">
        <title>The Genome Sequence of Afipia broomeae ATCC 49717.</title>
        <authorList>
            <consortium name="The Broad Institute Genome Sequencing Platform"/>
            <person name="Earl A."/>
            <person name="Ward D."/>
            <person name="Feldgarden M."/>
            <person name="Gevers D."/>
            <person name="Huys G."/>
            <person name="Walker B."/>
            <person name="Young S.K."/>
            <person name="Zeng Q."/>
            <person name="Gargeya S."/>
            <person name="Fitzgerald M."/>
            <person name="Haas B."/>
            <person name="Abouelleil A."/>
            <person name="Alvarado L."/>
            <person name="Arachchi H.M."/>
            <person name="Berlin A."/>
            <person name="Chapman S.B."/>
            <person name="Goldberg J."/>
            <person name="Griggs A."/>
            <person name="Gujja S."/>
            <person name="Hansen M."/>
            <person name="Howarth C."/>
            <person name="Imamovic A."/>
            <person name="Larimer J."/>
            <person name="McCowen C."/>
            <person name="Montmayeur A."/>
            <person name="Murphy C."/>
            <person name="Neiman D."/>
            <person name="Pearson M."/>
            <person name="Priest M."/>
            <person name="Roberts A."/>
            <person name="Saif S."/>
            <person name="Shea T."/>
            <person name="Sisk P."/>
            <person name="Sykes S."/>
            <person name="Wortman J."/>
            <person name="Nusbaum C."/>
            <person name="Birren B."/>
        </authorList>
    </citation>
    <scope>NUCLEOTIDE SEQUENCE [LARGE SCALE GENOMIC DNA]</scope>
    <source>
        <strain evidence="2 3">ATCC 49717</strain>
    </source>
</reference>
<dbReference type="Proteomes" id="UP000001096">
    <property type="component" value="Unassembled WGS sequence"/>
</dbReference>
<dbReference type="GO" id="GO:0004176">
    <property type="term" value="F:ATP-dependent peptidase activity"/>
    <property type="evidence" value="ECO:0007669"/>
    <property type="project" value="InterPro"/>
</dbReference>
<organism evidence="2 3">
    <name type="scientific">Afipia broomeae ATCC 49717</name>
    <dbReference type="NCBI Taxonomy" id="883078"/>
    <lineage>
        <taxon>Bacteria</taxon>
        <taxon>Pseudomonadati</taxon>
        <taxon>Pseudomonadota</taxon>
        <taxon>Alphaproteobacteria</taxon>
        <taxon>Hyphomicrobiales</taxon>
        <taxon>Nitrobacteraceae</taxon>
        <taxon>Afipia</taxon>
    </lineage>
</organism>
<dbReference type="SMART" id="SM00382">
    <property type="entry name" value="AAA"/>
    <property type="match status" value="1"/>
</dbReference>
<dbReference type="GO" id="GO:0003697">
    <property type="term" value="F:single-stranded DNA binding"/>
    <property type="evidence" value="ECO:0007669"/>
    <property type="project" value="TreeGrafter"/>
</dbReference>
<feature type="domain" description="AAA+ ATPase" evidence="1">
    <location>
        <begin position="583"/>
        <end position="730"/>
    </location>
</feature>
<evidence type="ECO:0000259" key="1">
    <source>
        <dbReference type="SMART" id="SM00382"/>
    </source>
</evidence>
<dbReference type="EMBL" id="AGWX01000005">
    <property type="protein sequence ID" value="EKS34517.1"/>
    <property type="molecule type" value="Genomic_DNA"/>
</dbReference>
<dbReference type="Gene3D" id="3.40.50.300">
    <property type="entry name" value="P-loop containing nucleotide triphosphate hydrolases"/>
    <property type="match status" value="1"/>
</dbReference>
<dbReference type="GO" id="GO:0005524">
    <property type="term" value="F:ATP binding"/>
    <property type="evidence" value="ECO:0007669"/>
    <property type="project" value="InterPro"/>
</dbReference>
<sequence length="797" mass="83560">MSRIATPHGLRGAASFVAASGSGHAPAHTVALSDALLARGRAVLLEGALPSVADALCMLGPPFGDGVGAVGRLSRRWPTQPLVHSYDARGALDDVSADEPDLVGLRDVLKRDFALAPREARAPIGNAVVELDTALAWTVGGAGGVGLAGLSACHSRRSPGSDERLLAAAAALAYAAAGANLHGFPAYGRWGTTSGLIKDDVVAGLVATTRAVLRVFAGRHVIGDASATAGSATNPSGHAAVLARDAGDPLRAVPGRLPFVDTGTAGFATFASLMCPGRAAGYSSEAARREEQRRDYAAWAADVLVTHAEALPLVDGLMPLIEDMAAGRRFSAPGLTETIDELEALSPPDDPDDPMTPGVSDVVRAVRLRLNLYAAHLGDATAAARIASWAAGFAVARIGRIAFWSMMVASLAWAERSSIVHPIALSPGPALRLPDVDDVLAETVASRLDDVAAGLAHALGTVAVVREDGPEGDAHGFAGLWRRSVATPPETRRVMVARADAVAGARNAAGSDAIVVVRSIADGKNNAAREMQAEFKGMVGAPVPLVFTRNVQQAYRRLVAEAPHARAIIDVILRDTAGSRTTAWRPTVLVGKPGSGKTRLCLRICQELNIPHRVFGCGGVSDSSFNGTSRQWSTGRASVPLQLVRQHRVANPAIILDEIEKVGVGRQNGNLVDGLLTMLEPLNSSNVFDIYLEGEVDLHRVLWLATANDAAALHPALLDRFRILEMPDPRAEDLLAVLPGVTSAVGERRGLSPQWLAPFDAVELELIADLWPGGSIRRLARVVEAVLDARDDPRRAN</sequence>
<comment type="caution">
    <text evidence="2">The sequence shown here is derived from an EMBL/GenBank/DDBJ whole genome shotgun (WGS) entry which is preliminary data.</text>
</comment>
<evidence type="ECO:0000313" key="3">
    <source>
        <dbReference type="Proteomes" id="UP000001096"/>
    </source>
</evidence>
<dbReference type="PATRIC" id="fig|883078.3.peg.4573"/>
<dbReference type="RefSeq" id="WP_006023128.1">
    <property type="nucleotide sequence ID" value="NZ_KB375284.1"/>
</dbReference>
<dbReference type="eggNOG" id="COG0466">
    <property type="taxonomic scope" value="Bacteria"/>
</dbReference>
<dbReference type="InterPro" id="IPR003959">
    <property type="entry name" value="ATPase_AAA_core"/>
</dbReference>
<dbReference type="InterPro" id="IPR003593">
    <property type="entry name" value="AAA+_ATPase"/>
</dbReference>